<proteinExistence type="predicted"/>
<dbReference type="eggNOG" id="ENOG502ZHZN">
    <property type="taxonomic scope" value="Bacteria"/>
</dbReference>
<dbReference type="EMBL" id="CP002547">
    <property type="protein sequence ID" value="ADY55418.1"/>
    <property type="molecule type" value="Genomic_DNA"/>
</dbReference>
<accession>F0SU35</accession>
<dbReference type="STRING" id="645991.Sgly_1093"/>
<name>F0SU35_SYNGF</name>
<evidence type="ECO:0000256" key="1">
    <source>
        <dbReference type="SAM" id="MobiDB-lite"/>
    </source>
</evidence>
<gene>
    <name evidence="2" type="ordered locus">Sgly_1093</name>
</gene>
<evidence type="ECO:0000313" key="3">
    <source>
        <dbReference type="Proteomes" id="UP000007488"/>
    </source>
</evidence>
<sequence length="143" mass="16159">MEREIQDSGGLREELRILGEIRRNWLRQSEALERGDAGLLASLLAEGQGYLDELARGGQRENLSGEADSGKEEDDSKAREEILSLLREIIALSRAVSEKASRQKMLAAESLRRLQLNKKALREGYLKKVPQSYGYFIDKKIGR</sequence>
<feature type="compositionally biased region" description="Basic and acidic residues" evidence="1">
    <location>
        <begin position="68"/>
        <end position="77"/>
    </location>
</feature>
<dbReference type="HOGENOM" id="CLU_1805212_0_0_9"/>
<dbReference type="RefSeq" id="WP_013624288.1">
    <property type="nucleotide sequence ID" value="NC_015172.1"/>
</dbReference>
<dbReference type="OrthoDB" id="1798665at2"/>
<keyword evidence="3" id="KW-1185">Reference proteome</keyword>
<evidence type="ECO:0000313" key="2">
    <source>
        <dbReference type="EMBL" id="ADY55418.1"/>
    </source>
</evidence>
<protein>
    <submittedName>
        <fullName evidence="2">Cholesterol 24-hydroxylase</fullName>
    </submittedName>
</protein>
<dbReference type="AlphaFoldDB" id="F0SU35"/>
<organism evidence="2 3">
    <name type="scientific">Syntrophobotulus glycolicus (strain DSM 8271 / FlGlyR)</name>
    <dbReference type="NCBI Taxonomy" id="645991"/>
    <lineage>
        <taxon>Bacteria</taxon>
        <taxon>Bacillati</taxon>
        <taxon>Bacillota</taxon>
        <taxon>Clostridia</taxon>
        <taxon>Eubacteriales</taxon>
        <taxon>Desulfitobacteriaceae</taxon>
        <taxon>Syntrophobotulus</taxon>
    </lineage>
</organism>
<dbReference type="SMR" id="F0SU35"/>
<reference evidence="3" key="2">
    <citation type="submission" date="2011-02" db="EMBL/GenBank/DDBJ databases">
        <title>The complete genome of Syntrophobotulus glycolicus DSM 8271.</title>
        <authorList>
            <person name="Lucas S."/>
            <person name="Copeland A."/>
            <person name="Lapidus A."/>
            <person name="Bruce D."/>
            <person name="Goodwin L."/>
            <person name="Pitluck S."/>
            <person name="Kyrpides N."/>
            <person name="Mavromatis K."/>
            <person name="Pagani I."/>
            <person name="Ivanova N."/>
            <person name="Mikhailova N."/>
            <person name="Chertkov O."/>
            <person name="Held B."/>
            <person name="Detter J.C."/>
            <person name="Tapia R."/>
            <person name="Han C."/>
            <person name="Land M."/>
            <person name="Hauser L."/>
            <person name="Markowitz V."/>
            <person name="Cheng J.-F."/>
            <person name="Hugenholtz P."/>
            <person name="Woyke T."/>
            <person name="Wu D."/>
            <person name="Spring S."/>
            <person name="Schroeder M."/>
            <person name="Brambilla E."/>
            <person name="Klenk H.-P."/>
            <person name="Eisen J.A."/>
        </authorList>
    </citation>
    <scope>NUCLEOTIDE SEQUENCE [LARGE SCALE GENOMIC DNA]</scope>
    <source>
        <strain evidence="3">DSM 8271 / FlGlyR</strain>
    </source>
</reference>
<feature type="region of interest" description="Disordered" evidence="1">
    <location>
        <begin position="56"/>
        <end position="77"/>
    </location>
</feature>
<dbReference type="KEGG" id="sgy:Sgly_1093"/>
<dbReference type="Proteomes" id="UP000007488">
    <property type="component" value="Chromosome"/>
</dbReference>
<reference evidence="2 3" key="1">
    <citation type="journal article" date="2011" name="Stand. Genomic Sci.">
        <title>Complete genome sequence of Syntrophobotulus glycolicus type strain (FlGlyR).</title>
        <authorList>
            <person name="Han C."/>
            <person name="Mwirichia R."/>
            <person name="Chertkov O."/>
            <person name="Held B."/>
            <person name="Lapidus A."/>
            <person name="Nolan M."/>
            <person name="Lucas S."/>
            <person name="Hammon N."/>
            <person name="Deshpande S."/>
            <person name="Cheng J.F."/>
            <person name="Tapia R."/>
            <person name="Goodwin L."/>
            <person name="Pitluck S."/>
            <person name="Huntemann M."/>
            <person name="Liolios K."/>
            <person name="Ivanova N."/>
            <person name="Pagani I."/>
            <person name="Mavromatis K."/>
            <person name="Ovchinikova G."/>
            <person name="Pati A."/>
            <person name="Chen A."/>
            <person name="Palaniappan K."/>
            <person name="Land M."/>
            <person name="Hauser L."/>
            <person name="Brambilla E.M."/>
            <person name="Rohde M."/>
            <person name="Spring S."/>
            <person name="Sikorski J."/>
            <person name="Goker M."/>
            <person name="Woyke T."/>
            <person name="Bristow J."/>
            <person name="Eisen J.A."/>
            <person name="Markowitz V."/>
            <person name="Hugenholtz P."/>
            <person name="Kyrpides N.C."/>
            <person name="Klenk H.P."/>
            <person name="Detter J.C."/>
        </authorList>
    </citation>
    <scope>NUCLEOTIDE SEQUENCE [LARGE SCALE GENOMIC DNA]</scope>
    <source>
        <strain evidence="3">DSM 8271 / FlGlyR</strain>
    </source>
</reference>